<sequence>MLQLQNRRSRLVNLATRQEENVIYGQRATHLSEQNLDRPTLVFLAFRGFNILEVSLSFEVGFMLND</sequence>
<dbReference type="EMBL" id="CM046398">
    <property type="protein sequence ID" value="KAI8529788.1"/>
    <property type="molecule type" value="Genomic_DNA"/>
</dbReference>
<evidence type="ECO:0000313" key="1">
    <source>
        <dbReference type="EMBL" id="KAI8529788.1"/>
    </source>
</evidence>
<reference evidence="1" key="1">
    <citation type="submission" date="2022-02" db="EMBL/GenBank/DDBJ databases">
        <title>Plant Genome Project.</title>
        <authorList>
            <person name="Zhang R.-G."/>
        </authorList>
    </citation>
    <scope>NUCLEOTIDE SEQUENCE</scope>
    <source>
        <strain evidence="1">AT1</strain>
    </source>
</reference>
<keyword evidence="2" id="KW-1185">Reference proteome</keyword>
<accession>A0ACC0LLX2</accession>
<name>A0ACC0LLX2_RHOML</name>
<protein>
    <submittedName>
        <fullName evidence="1">Uncharacterized protein</fullName>
    </submittedName>
</protein>
<evidence type="ECO:0000313" key="2">
    <source>
        <dbReference type="Proteomes" id="UP001062846"/>
    </source>
</evidence>
<gene>
    <name evidence="1" type="ORF">RHMOL_Rhmol11G0000700</name>
</gene>
<dbReference type="Proteomes" id="UP001062846">
    <property type="component" value="Chromosome 11"/>
</dbReference>
<organism evidence="1 2">
    <name type="scientific">Rhododendron molle</name>
    <name type="common">Chinese azalea</name>
    <name type="synonym">Azalea mollis</name>
    <dbReference type="NCBI Taxonomy" id="49168"/>
    <lineage>
        <taxon>Eukaryota</taxon>
        <taxon>Viridiplantae</taxon>
        <taxon>Streptophyta</taxon>
        <taxon>Embryophyta</taxon>
        <taxon>Tracheophyta</taxon>
        <taxon>Spermatophyta</taxon>
        <taxon>Magnoliopsida</taxon>
        <taxon>eudicotyledons</taxon>
        <taxon>Gunneridae</taxon>
        <taxon>Pentapetalae</taxon>
        <taxon>asterids</taxon>
        <taxon>Ericales</taxon>
        <taxon>Ericaceae</taxon>
        <taxon>Ericoideae</taxon>
        <taxon>Rhodoreae</taxon>
        <taxon>Rhododendron</taxon>
    </lineage>
</organism>
<comment type="caution">
    <text evidence="1">The sequence shown here is derived from an EMBL/GenBank/DDBJ whole genome shotgun (WGS) entry which is preliminary data.</text>
</comment>
<proteinExistence type="predicted"/>